<dbReference type="InterPro" id="IPR025285">
    <property type="entry name" value="DUF4145"/>
</dbReference>
<evidence type="ECO:0000259" key="1">
    <source>
        <dbReference type="Pfam" id="PF13643"/>
    </source>
</evidence>
<dbReference type="EMBL" id="CAFB01000030">
    <property type="protein sequence ID" value="CCD28690.1"/>
    <property type="molecule type" value="Genomic_DNA"/>
</dbReference>
<organism evidence="2 3">
    <name type="scientific">Candidatus Glomeribacter gigasporarum BEG34</name>
    <dbReference type="NCBI Taxonomy" id="1070319"/>
    <lineage>
        <taxon>Bacteria</taxon>
        <taxon>Pseudomonadati</taxon>
        <taxon>Pseudomonadota</taxon>
        <taxon>Betaproteobacteria</taxon>
        <taxon>Burkholderiales</taxon>
        <taxon>Burkholderiaceae</taxon>
        <taxon>Candidatus Glomeribacter</taxon>
    </lineage>
</organism>
<name>G2J7E5_9BURK</name>
<accession>G2J7E5</accession>
<feature type="domain" description="DUF4145" evidence="1">
    <location>
        <begin position="98"/>
        <end position="187"/>
    </location>
</feature>
<sequence length="209" mass="23819">MLVLQPAKGFFNDAGHFVQVIQNPAAHRKFLNRMRPLRDLFDKPNPLTTERMYWAVPANECGEVLNKIYTVKQQFPDSAIQRPDAEHLPADIDQELDELVQVLHVSPRLTTIACRRILEKACKTKLKNAFSPKKPLRELIDAALTALETTRQISDWAHQLRILGNEAVHESDEPITADEAQQAYDLTRLMLDLLFAYPVKIAALRNESV</sequence>
<evidence type="ECO:0000313" key="3">
    <source>
        <dbReference type="Proteomes" id="UP000054051"/>
    </source>
</evidence>
<proteinExistence type="predicted"/>
<reference evidence="2 3" key="1">
    <citation type="submission" date="2011-08" db="EMBL/GenBank/DDBJ databases">
        <title>The genome of the obligate endobacterium of an arbuscular mycorrhizal fungus reveals an interphylum network of nutritional interactions.</title>
        <authorList>
            <person name="Ghignone S."/>
            <person name="Salvioli A."/>
            <person name="Anca I."/>
            <person name="Lumini E."/>
            <person name="Ortu G."/>
            <person name="Petiti L."/>
            <person name="Cruveiller S."/>
            <person name="Bianciotto V."/>
            <person name="Piffanelli P."/>
            <person name="Lanfranco L."/>
            <person name="Bonfante P."/>
        </authorList>
    </citation>
    <scope>NUCLEOTIDE SEQUENCE [LARGE SCALE GENOMIC DNA]</scope>
    <source>
        <strain evidence="2 3">BEG34</strain>
    </source>
</reference>
<comment type="caution">
    <text evidence="2">The sequence shown here is derived from an EMBL/GenBank/DDBJ whole genome shotgun (WGS) entry which is preliminary data.</text>
</comment>
<keyword evidence="3" id="KW-1185">Reference proteome</keyword>
<dbReference type="Pfam" id="PF13643">
    <property type="entry name" value="DUF4145"/>
    <property type="match status" value="1"/>
</dbReference>
<gene>
    <name evidence="2" type="ORF">CAGGBEG34_140001</name>
</gene>
<protein>
    <recommendedName>
        <fullName evidence="1">DUF4145 domain-containing protein</fullName>
    </recommendedName>
</protein>
<evidence type="ECO:0000313" key="2">
    <source>
        <dbReference type="EMBL" id="CCD28690.1"/>
    </source>
</evidence>
<dbReference type="Proteomes" id="UP000054051">
    <property type="component" value="Unassembled WGS sequence"/>
</dbReference>
<dbReference type="AlphaFoldDB" id="G2J7E5"/>